<sequence length="98" mass="10961">MDSAAYICSLQRRARTFHSTAAPDVTMLHRACALRKRKQIQPQALQTRVPCPALHCPMRTYASAITSTCRKAVFERNSVASGPYSRSYGVESVKRTML</sequence>
<name>A0A224YAU6_9ACAR</name>
<dbReference type="EMBL" id="GFPF01003662">
    <property type="protein sequence ID" value="MAA14808.1"/>
    <property type="molecule type" value="Transcribed_RNA"/>
</dbReference>
<evidence type="ECO:0000313" key="1">
    <source>
        <dbReference type="EMBL" id="MAA14808.1"/>
    </source>
</evidence>
<dbReference type="AlphaFoldDB" id="A0A224YAU6"/>
<protein>
    <submittedName>
        <fullName evidence="1">Uncharacterized protein</fullName>
    </submittedName>
</protein>
<organism evidence="1">
    <name type="scientific">Rhipicephalus zambeziensis</name>
    <dbReference type="NCBI Taxonomy" id="60191"/>
    <lineage>
        <taxon>Eukaryota</taxon>
        <taxon>Metazoa</taxon>
        <taxon>Ecdysozoa</taxon>
        <taxon>Arthropoda</taxon>
        <taxon>Chelicerata</taxon>
        <taxon>Arachnida</taxon>
        <taxon>Acari</taxon>
        <taxon>Parasitiformes</taxon>
        <taxon>Ixodida</taxon>
        <taxon>Ixodoidea</taxon>
        <taxon>Ixodidae</taxon>
        <taxon>Rhipicephalinae</taxon>
        <taxon>Rhipicephalus</taxon>
        <taxon>Rhipicephalus</taxon>
    </lineage>
</organism>
<accession>A0A224YAU6</accession>
<proteinExistence type="predicted"/>
<reference evidence="1" key="1">
    <citation type="journal article" date="2017" name="Parasit. Vectors">
        <title>Sialotranscriptomics of Rhipicephalus zambeziensis reveals intricate expression profiles of secretory proteins and suggests tight temporal transcriptional regulation during blood-feeding.</title>
        <authorList>
            <person name="de Castro M.H."/>
            <person name="de Klerk D."/>
            <person name="Pienaar R."/>
            <person name="Rees D.J.G."/>
            <person name="Mans B.J."/>
        </authorList>
    </citation>
    <scope>NUCLEOTIDE SEQUENCE</scope>
    <source>
        <tissue evidence="1">Salivary glands</tissue>
    </source>
</reference>